<keyword evidence="2" id="KW-0378">Hydrolase</keyword>
<dbReference type="AlphaFoldDB" id="A0AAW9K9R1"/>
<reference evidence="2" key="1">
    <citation type="submission" date="2019-11" db="EMBL/GenBank/DDBJ databases">
        <title>Characterization of Clostridium perfringens isolates from swine manure treated agricultural soils.</title>
        <authorList>
            <person name="Wushke S.T."/>
        </authorList>
    </citation>
    <scope>NUCLEOTIDE SEQUENCE</scope>
    <source>
        <strain evidence="2">X62</strain>
    </source>
</reference>
<keyword evidence="1" id="KW-0812">Transmembrane</keyword>
<dbReference type="EMBL" id="WNUR01001201">
    <property type="protein sequence ID" value="MDZ7543450.1"/>
    <property type="molecule type" value="Genomic_DNA"/>
</dbReference>
<gene>
    <name evidence="2" type="ORF">GNF83_20185</name>
</gene>
<accession>A0AAW9K9R1</accession>
<feature type="transmembrane region" description="Helical" evidence="1">
    <location>
        <begin position="6"/>
        <end position="26"/>
    </location>
</feature>
<keyword evidence="2" id="KW-0482">Metalloprotease</keyword>
<evidence type="ECO:0000256" key="1">
    <source>
        <dbReference type="SAM" id="Phobius"/>
    </source>
</evidence>
<feature type="non-terminal residue" evidence="2">
    <location>
        <position position="1"/>
    </location>
</feature>
<evidence type="ECO:0000313" key="3">
    <source>
        <dbReference type="Proteomes" id="UP001288944"/>
    </source>
</evidence>
<dbReference type="GO" id="GO:0008237">
    <property type="term" value="F:metallopeptidase activity"/>
    <property type="evidence" value="ECO:0007669"/>
    <property type="project" value="UniProtKB-KW"/>
</dbReference>
<organism evidence="2 3">
    <name type="scientific">Clostridium perfringens</name>
    <dbReference type="NCBI Taxonomy" id="1502"/>
    <lineage>
        <taxon>Bacteria</taxon>
        <taxon>Bacillati</taxon>
        <taxon>Bacillota</taxon>
        <taxon>Clostridia</taxon>
        <taxon>Eubacteriales</taxon>
        <taxon>Clostridiaceae</taxon>
        <taxon>Clostridium</taxon>
    </lineage>
</organism>
<keyword evidence="2" id="KW-0645">Protease</keyword>
<dbReference type="Proteomes" id="UP001288944">
    <property type="component" value="Unassembled WGS sequence"/>
</dbReference>
<comment type="caution">
    <text evidence="2">The sequence shown here is derived from an EMBL/GenBank/DDBJ whole genome shotgun (WGS) entry which is preliminary data.</text>
</comment>
<proteinExistence type="predicted"/>
<protein>
    <submittedName>
        <fullName evidence="2">RIP metalloprotease RseP</fullName>
    </submittedName>
</protein>
<sequence length="35" mass="3892">VPDKLVGAVNYVGLMLLFGLMILVTIKDILFPIQF</sequence>
<evidence type="ECO:0000313" key="2">
    <source>
        <dbReference type="EMBL" id="MDZ7543450.1"/>
    </source>
</evidence>
<name>A0AAW9K9R1_CLOPF</name>
<keyword evidence="1" id="KW-0472">Membrane</keyword>
<keyword evidence="1" id="KW-1133">Transmembrane helix</keyword>